<comment type="caution">
    <text evidence="1">The sequence shown here is derived from an EMBL/GenBank/DDBJ whole genome shotgun (WGS) entry which is preliminary data.</text>
</comment>
<name>A0A4Y2KJ41_ARAVE</name>
<accession>A0A4Y2KJ41</accession>
<organism evidence="1 2">
    <name type="scientific">Araneus ventricosus</name>
    <name type="common">Orbweaver spider</name>
    <name type="synonym">Epeira ventricosa</name>
    <dbReference type="NCBI Taxonomy" id="182803"/>
    <lineage>
        <taxon>Eukaryota</taxon>
        <taxon>Metazoa</taxon>
        <taxon>Ecdysozoa</taxon>
        <taxon>Arthropoda</taxon>
        <taxon>Chelicerata</taxon>
        <taxon>Arachnida</taxon>
        <taxon>Araneae</taxon>
        <taxon>Araneomorphae</taxon>
        <taxon>Entelegynae</taxon>
        <taxon>Araneoidea</taxon>
        <taxon>Araneidae</taxon>
        <taxon>Araneus</taxon>
    </lineage>
</organism>
<gene>
    <name evidence="1" type="ORF">AVEN_212981_1</name>
</gene>
<evidence type="ECO:0000313" key="2">
    <source>
        <dbReference type="Proteomes" id="UP000499080"/>
    </source>
</evidence>
<keyword evidence="2" id="KW-1185">Reference proteome</keyword>
<dbReference type="Proteomes" id="UP000499080">
    <property type="component" value="Unassembled WGS sequence"/>
</dbReference>
<protein>
    <submittedName>
        <fullName evidence="1">Uncharacterized protein</fullName>
    </submittedName>
</protein>
<dbReference type="EMBL" id="BGPR01114798">
    <property type="protein sequence ID" value="GBN02059.1"/>
    <property type="molecule type" value="Genomic_DNA"/>
</dbReference>
<proteinExistence type="predicted"/>
<dbReference type="AlphaFoldDB" id="A0A4Y2KJ41"/>
<sequence length="140" mass="16014">MAFLSTTCKNSHHYFSLVSTLPTKVNVAPRPSNPRLVTLNCPVPITSATLSINAFLRTLWSCLVSSKYRRLCGRFGASAPPRFVIPHLHREALSFLRRLTLVEECCVKFHLNPKLSCCYNMHHWLTSKFSSVLPTRYRHL</sequence>
<reference evidence="1 2" key="1">
    <citation type="journal article" date="2019" name="Sci. Rep.">
        <title>Orb-weaving spider Araneus ventricosus genome elucidates the spidroin gene catalogue.</title>
        <authorList>
            <person name="Kono N."/>
            <person name="Nakamura H."/>
            <person name="Ohtoshi R."/>
            <person name="Moran D.A.P."/>
            <person name="Shinohara A."/>
            <person name="Yoshida Y."/>
            <person name="Fujiwara M."/>
            <person name="Mori M."/>
            <person name="Tomita M."/>
            <person name="Arakawa K."/>
        </authorList>
    </citation>
    <scope>NUCLEOTIDE SEQUENCE [LARGE SCALE GENOMIC DNA]</scope>
</reference>
<evidence type="ECO:0000313" key="1">
    <source>
        <dbReference type="EMBL" id="GBN02059.1"/>
    </source>
</evidence>